<dbReference type="AlphaFoldDB" id="A0A2S4ZXM3"/>
<comment type="caution">
    <text evidence="2">The sequence shown here is derived from an EMBL/GenBank/DDBJ whole genome shotgun (WGS) entry which is preliminary data.</text>
</comment>
<dbReference type="GO" id="GO:0008168">
    <property type="term" value="F:methyltransferase activity"/>
    <property type="evidence" value="ECO:0007669"/>
    <property type="project" value="UniProtKB-KW"/>
</dbReference>
<dbReference type="RefSeq" id="WP_103790377.1">
    <property type="nucleotide sequence ID" value="NZ_PQVF01000014.1"/>
</dbReference>
<protein>
    <submittedName>
        <fullName evidence="2">SAM-dependent methyltransferase</fullName>
    </submittedName>
</protein>
<gene>
    <name evidence="2" type="ORF">C3K47_17070</name>
</gene>
<dbReference type="EMBL" id="PQVF01000014">
    <property type="protein sequence ID" value="POY35111.1"/>
    <property type="molecule type" value="Genomic_DNA"/>
</dbReference>
<keyword evidence="2" id="KW-0489">Methyltransferase</keyword>
<organism evidence="2 3">
    <name type="scientific">Solitalea longa</name>
    <dbReference type="NCBI Taxonomy" id="2079460"/>
    <lineage>
        <taxon>Bacteria</taxon>
        <taxon>Pseudomonadati</taxon>
        <taxon>Bacteroidota</taxon>
        <taxon>Sphingobacteriia</taxon>
        <taxon>Sphingobacteriales</taxon>
        <taxon>Sphingobacteriaceae</taxon>
        <taxon>Solitalea</taxon>
    </lineage>
</organism>
<accession>A0A2S4ZXM3</accession>
<evidence type="ECO:0000313" key="3">
    <source>
        <dbReference type="Proteomes" id="UP000236893"/>
    </source>
</evidence>
<dbReference type="InterPro" id="IPR029063">
    <property type="entry name" value="SAM-dependent_MTases_sf"/>
</dbReference>
<name>A0A2S4ZXM3_9SPHI</name>
<evidence type="ECO:0000313" key="2">
    <source>
        <dbReference type="EMBL" id="POY35111.1"/>
    </source>
</evidence>
<dbReference type="SUPFAM" id="SSF53335">
    <property type="entry name" value="S-adenosyl-L-methionine-dependent methyltransferases"/>
    <property type="match status" value="1"/>
</dbReference>
<evidence type="ECO:0000259" key="1">
    <source>
        <dbReference type="Pfam" id="PF13649"/>
    </source>
</evidence>
<feature type="domain" description="Methyltransferase" evidence="1">
    <location>
        <begin position="60"/>
        <end position="151"/>
    </location>
</feature>
<dbReference type="GO" id="GO:0032259">
    <property type="term" value="P:methylation"/>
    <property type="evidence" value="ECO:0007669"/>
    <property type="project" value="UniProtKB-KW"/>
</dbReference>
<dbReference type="CDD" id="cd02440">
    <property type="entry name" value="AdoMet_MTases"/>
    <property type="match status" value="1"/>
</dbReference>
<dbReference type="Pfam" id="PF13649">
    <property type="entry name" value="Methyltransf_25"/>
    <property type="match status" value="1"/>
</dbReference>
<keyword evidence="2" id="KW-0808">Transferase</keyword>
<dbReference type="Gene3D" id="3.40.50.150">
    <property type="entry name" value="Vaccinia Virus protein VP39"/>
    <property type="match status" value="1"/>
</dbReference>
<reference evidence="2 3" key="1">
    <citation type="submission" date="2018-01" db="EMBL/GenBank/DDBJ databases">
        <authorList>
            <person name="Gaut B.S."/>
            <person name="Morton B.R."/>
            <person name="Clegg M.T."/>
            <person name="Duvall M.R."/>
        </authorList>
    </citation>
    <scope>NUCLEOTIDE SEQUENCE [LARGE SCALE GENOMIC DNA]</scope>
    <source>
        <strain evidence="2 3">HR-AV</strain>
    </source>
</reference>
<dbReference type="Proteomes" id="UP000236893">
    <property type="component" value="Unassembled WGS sequence"/>
</dbReference>
<proteinExistence type="predicted"/>
<keyword evidence="3" id="KW-1185">Reference proteome</keyword>
<dbReference type="InterPro" id="IPR041698">
    <property type="entry name" value="Methyltransf_25"/>
</dbReference>
<sequence length="235" mass="26981">MNFSIRSSQKELLDEENIPYNDLAQNLRELDFINRFLGGHAITVKGVKKLSDKLQQTITILDLGSGGGDTLRAIARWARKANRKVRLIGVDLKPECIRFAEKESIGFPEISFIQTDYRAIQPDQLQPDIIISSLFCHHLSNPEIIELLQWMGKNAKIGFVINDLHRHFLAYHSIRFLTTLFSKSYLVKNDAKLSVARGFNHGEWMVLLRKAEITTAEISWQWAFRHLITARTHGL</sequence>
<dbReference type="OrthoDB" id="9800454at2"/>